<keyword evidence="17" id="KW-1185">Reference proteome</keyword>
<evidence type="ECO:0000256" key="14">
    <source>
        <dbReference type="ARBA" id="ARBA00023180"/>
    </source>
</evidence>
<keyword evidence="11" id="KW-0560">Oxidoreductase</keyword>
<keyword evidence="8" id="KW-0256">Endoplasmic reticulum</keyword>
<gene>
    <name evidence="16" type="ORF">HJC23_012447</name>
</gene>
<evidence type="ECO:0000313" key="16">
    <source>
        <dbReference type="EMBL" id="KAL3783111.1"/>
    </source>
</evidence>
<keyword evidence="14" id="KW-0325">Glycoprotein</keyword>
<keyword evidence="5" id="KW-0813">Transport</keyword>
<name>A0ABD3P6X3_9STRA</name>
<keyword evidence="6" id="KW-0285">Flavoprotein</keyword>
<evidence type="ECO:0000256" key="10">
    <source>
        <dbReference type="ARBA" id="ARBA00022982"/>
    </source>
</evidence>
<reference evidence="16 17" key="1">
    <citation type="journal article" date="2020" name="G3 (Bethesda)">
        <title>Improved Reference Genome for Cyclotella cryptica CCMP332, a Model for Cell Wall Morphogenesis, Salinity Adaptation, and Lipid Production in Diatoms (Bacillariophyta).</title>
        <authorList>
            <person name="Roberts W.R."/>
            <person name="Downey K.M."/>
            <person name="Ruck E.C."/>
            <person name="Traller J.C."/>
            <person name="Alverson A.J."/>
        </authorList>
    </citation>
    <scope>NUCLEOTIDE SEQUENCE [LARGE SCALE GENOMIC DNA]</scope>
    <source>
        <strain evidence="16 17">CCMP332</strain>
    </source>
</reference>
<comment type="subunit">
    <text evidence="4">May function both as a monomer and a homodimer.</text>
</comment>
<evidence type="ECO:0000256" key="13">
    <source>
        <dbReference type="ARBA" id="ARBA00023157"/>
    </source>
</evidence>
<dbReference type="GO" id="GO:0016491">
    <property type="term" value="F:oxidoreductase activity"/>
    <property type="evidence" value="ECO:0007669"/>
    <property type="project" value="UniProtKB-KW"/>
</dbReference>
<evidence type="ECO:0000256" key="3">
    <source>
        <dbReference type="ARBA" id="ARBA00008277"/>
    </source>
</evidence>
<evidence type="ECO:0000313" key="17">
    <source>
        <dbReference type="Proteomes" id="UP001516023"/>
    </source>
</evidence>
<dbReference type="Pfam" id="PF04137">
    <property type="entry name" value="ERO1"/>
    <property type="match status" value="1"/>
</dbReference>
<evidence type="ECO:0000256" key="1">
    <source>
        <dbReference type="ARBA" id="ARBA00001974"/>
    </source>
</evidence>
<proteinExistence type="inferred from homology"/>
<organism evidence="16 17">
    <name type="scientific">Cyclotella cryptica</name>
    <dbReference type="NCBI Taxonomy" id="29204"/>
    <lineage>
        <taxon>Eukaryota</taxon>
        <taxon>Sar</taxon>
        <taxon>Stramenopiles</taxon>
        <taxon>Ochrophyta</taxon>
        <taxon>Bacillariophyta</taxon>
        <taxon>Coscinodiscophyceae</taxon>
        <taxon>Thalassiosirophycidae</taxon>
        <taxon>Stephanodiscales</taxon>
        <taxon>Stephanodiscaceae</taxon>
        <taxon>Cyclotella</taxon>
    </lineage>
</organism>
<dbReference type="AlphaFoldDB" id="A0ABD3P6X3"/>
<keyword evidence="13" id="KW-1015">Disulfide bond</keyword>
<dbReference type="PANTHER" id="PTHR12613:SF0">
    <property type="entry name" value="ERO1-LIKE PROTEIN"/>
    <property type="match status" value="1"/>
</dbReference>
<dbReference type="SUPFAM" id="SSF110019">
    <property type="entry name" value="ERO1-like"/>
    <property type="match status" value="1"/>
</dbReference>
<keyword evidence="9" id="KW-0274">FAD</keyword>
<dbReference type="GO" id="GO:0005789">
    <property type="term" value="C:endoplasmic reticulum membrane"/>
    <property type="evidence" value="ECO:0007669"/>
    <property type="project" value="UniProtKB-SubCell"/>
</dbReference>
<evidence type="ECO:0000256" key="11">
    <source>
        <dbReference type="ARBA" id="ARBA00023002"/>
    </source>
</evidence>
<comment type="subcellular location">
    <subcellularLocation>
        <location evidence="2">Endoplasmic reticulum membrane</location>
        <topology evidence="2">Peripheral membrane protein</topology>
        <orientation evidence="2">Lumenal side</orientation>
    </subcellularLocation>
</comment>
<comment type="cofactor">
    <cofactor evidence="1">
        <name>FAD</name>
        <dbReference type="ChEBI" id="CHEBI:57692"/>
    </cofactor>
</comment>
<evidence type="ECO:0000256" key="4">
    <source>
        <dbReference type="ARBA" id="ARBA00011802"/>
    </source>
</evidence>
<dbReference type="InterPro" id="IPR007266">
    <property type="entry name" value="Ero1"/>
</dbReference>
<evidence type="ECO:0008006" key="18">
    <source>
        <dbReference type="Google" id="ProtNLM"/>
    </source>
</evidence>
<evidence type="ECO:0000256" key="7">
    <source>
        <dbReference type="ARBA" id="ARBA00022729"/>
    </source>
</evidence>
<comment type="caution">
    <text evidence="16">The sequence shown here is derived from an EMBL/GenBank/DDBJ whole genome shotgun (WGS) entry which is preliminary data.</text>
</comment>
<evidence type="ECO:0000256" key="2">
    <source>
        <dbReference type="ARBA" id="ARBA00004367"/>
    </source>
</evidence>
<dbReference type="PANTHER" id="PTHR12613">
    <property type="entry name" value="ERO1-RELATED"/>
    <property type="match status" value="1"/>
</dbReference>
<dbReference type="Proteomes" id="UP001516023">
    <property type="component" value="Unassembled WGS sequence"/>
</dbReference>
<keyword evidence="12" id="KW-0472">Membrane</keyword>
<accession>A0ABD3P6X3</accession>
<keyword evidence="7" id="KW-0732">Signal</keyword>
<evidence type="ECO:0000256" key="5">
    <source>
        <dbReference type="ARBA" id="ARBA00022448"/>
    </source>
</evidence>
<evidence type="ECO:0000256" key="8">
    <source>
        <dbReference type="ARBA" id="ARBA00022824"/>
    </source>
</evidence>
<dbReference type="InterPro" id="IPR037192">
    <property type="entry name" value="ERO1-like_sf"/>
</dbReference>
<evidence type="ECO:0000256" key="15">
    <source>
        <dbReference type="ARBA" id="ARBA00023284"/>
    </source>
</evidence>
<sequence>MRFHPSPYTVSKALACLAAIHSSHAFLSSPSSPVAIKSCRTSPIKYTPRPHQPTPPCRVIHTRQQATSAPLHDTSLAPGISAIDNALPTLSSLFSQLRSLPYFSLYSCDMLGSCEYMPQELFECYTESCEIYPVDDDEVPPDMKSDDYTEHEFELDGWARWDMPSDDYYSTLQFPEDYTGYDGSEVWNFIHSRIGFHDGATGEDEYDADNWKADFNKAVSGLHAMVSAQVVRGIKEKIAESGGEGLDPNSYQWTDPVVEFERRLGPHGETPEAVENLYFTMMLLLSGVKAARERLLADCDSGKIGEGNEALKSILSHPLMDDPSIDAAVRRLKEHALKDTNSLWEARMRTRDLMRIMNCIQCNKCRFHGKISTLGLSTALQLAVGHRGTGGDVEKVHRVELAALVTSLGKFSSGIELCLEMQ</sequence>
<protein>
    <recommendedName>
        <fullName evidence="18">Endoplasmic reticulum oxidoreductin 1</fullName>
    </recommendedName>
</protein>
<keyword evidence="10" id="KW-0249">Electron transport</keyword>
<comment type="similarity">
    <text evidence="3">Belongs to the EROs family.</text>
</comment>
<evidence type="ECO:0000256" key="9">
    <source>
        <dbReference type="ARBA" id="ARBA00022827"/>
    </source>
</evidence>
<evidence type="ECO:0000256" key="12">
    <source>
        <dbReference type="ARBA" id="ARBA00023136"/>
    </source>
</evidence>
<keyword evidence="15" id="KW-0676">Redox-active center</keyword>
<evidence type="ECO:0000256" key="6">
    <source>
        <dbReference type="ARBA" id="ARBA00022630"/>
    </source>
</evidence>
<dbReference type="EMBL" id="JABMIG020000268">
    <property type="protein sequence ID" value="KAL3783111.1"/>
    <property type="molecule type" value="Genomic_DNA"/>
</dbReference>